<accession>A0A3M9LYR2</accession>
<organism evidence="1 2">
    <name type="scientific">Flexivirga caeni</name>
    <dbReference type="NCBI Taxonomy" id="2294115"/>
    <lineage>
        <taxon>Bacteria</taxon>
        <taxon>Bacillati</taxon>
        <taxon>Actinomycetota</taxon>
        <taxon>Actinomycetes</taxon>
        <taxon>Micrococcales</taxon>
        <taxon>Dermacoccaceae</taxon>
        <taxon>Flexivirga</taxon>
    </lineage>
</organism>
<keyword evidence="1" id="KW-0378">Hydrolase</keyword>
<dbReference type="InterPro" id="IPR036412">
    <property type="entry name" value="HAD-like_sf"/>
</dbReference>
<evidence type="ECO:0000313" key="2">
    <source>
        <dbReference type="Proteomes" id="UP000271678"/>
    </source>
</evidence>
<comment type="caution">
    <text evidence="1">The sequence shown here is derived from an EMBL/GenBank/DDBJ whole genome shotgun (WGS) entry which is preliminary data.</text>
</comment>
<dbReference type="EMBL" id="RJJQ01000025">
    <property type="protein sequence ID" value="RNI18065.1"/>
    <property type="molecule type" value="Genomic_DNA"/>
</dbReference>
<gene>
    <name evidence="1" type="ORF">EFY87_18595</name>
</gene>
<evidence type="ECO:0000313" key="1">
    <source>
        <dbReference type="EMBL" id="RNI18065.1"/>
    </source>
</evidence>
<sequence length="224" mass="23675">MLLLDFDGTICLGDEPVLAYADAAARGLAPADAQRIRSTVQEFVDGKLGGRWPDGYLAVQDLTREQLDETALNTAYAASRKRLQAGELAVYAPDGLADFLNGLDGVAERVLVTNAPAEGVTEVLLQLGVTSLLDRVVSSAAKPDGWDALLPQILGDRPASAAVSVGDVYRNDIAPLIAHGAATAFIDRFGVADLPASPTWTARSFPDLYSTLAEWLDSAHPEGN</sequence>
<keyword evidence="2" id="KW-1185">Reference proteome</keyword>
<dbReference type="InterPro" id="IPR023214">
    <property type="entry name" value="HAD_sf"/>
</dbReference>
<protein>
    <submittedName>
        <fullName evidence="1">HAD family hydrolase</fullName>
    </submittedName>
</protein>
<dbReference type="GO" id="GO:0016787">
    <property type="term" value="F:hydrolase activity"/>
    <property type="evidence" value="ECO:0007669"/>
    <property type="project" value="UniProtKB-KW"/>
</dbReference>
<proteinExistence type="predicted"/>
<dbReference type="Proteomes" id="UP000271678">
    <property type="component" value="Unassembled WGS sequence"/>
</dbReference>
<dbReference type="Pfam" id="PF00702">
    <property type="entry name" value="Hydrolase"/>
    <property type="match status" value="1"/>
</dbReference>
<dbReference type="AlphaFoldDB" id="A0A3M9LYR2"/>
<name>A0A3M9LYR2_9MICO</name>
<dbReference type="Gene3D" id="3.40.50.1000">
    <property type="entry name" value="HAD superfamily/HAD-like"/>
    <property type="match status" value="1"/>
</dbReference>
<reference evidence="1 2" key="1">
    <citation type="submission" date="2018-11" db="EMBL/GenBank/DDBJ databases">
        <title>Draft genome of Simplicispira Flexivirga sp. BO-16.</title>
        <authorList>
            <person name="Im W.T."/>
        </authorList>
    </citation>
    <scope>NUCLEOTIDE SEQUENCE [LARGE SCALE GENOMIC DNA]</scope>
    <source>
        <strain evidence="1 2">BO-16</strain>
    </source>
</reference>
<dbReference type="SUPFAM" id="SSF56784">
    <property type="entry name" value="HAD-like"/>
    <property type="match status" value="1"/>
</dbReference>